<reference evidence="1 2" key="1">
    <citation type="submission" date="2021-01" db="EMBL/GenBank/DDBJ databases">
        <title>Whole genome shotgun sequence of Microbispora corallina NBRC 16416.</title>
        <authorList>
            <person name="Komaki H."/>
            <person name="Tamura T."/>
        </authorList>
    </citation>
    <scope>NUCLEOTIDE SEQUENCE [LARGE SCALE GENOMIC DNA]</scope>
    <source>
        <strain evidence="1 2">NBRC 16416</strain>
    </source>
</reference>
<proteinExistence type="predicted"/>
<evidence type="ECO:0000313" key="1">
    <source>
        <dbReference type="EMBL" id="GIH44428.1"/>
    </source>
</evidence>
<accession>A0ABQ4GBJ1</accession>
<evidence type="ECO:0000313" key="2">
    <source>
        <dbReference type="Proteomes" id="UP000603904"/>
    </source>
</evidence>
<comment type="caution">
    <text evidence="1">The sequence shown here is derived from an EMBL/GenBank/DDBJ whole genome shotgun (WGS) entry which is preliminary data.</text>
</comment>
<gene>
    <name evidence="1" type="ORF">Mco01_74280</name>
</gene>
<name>A0ABQ4GBJ1_9ACTN</name>
<organism evidence="1 2">
    <name type="scientific">Microbispora corallina</name>
    <dbReference type="NCBI Taxonomy" id="83302"/>
    <lineage>
        <taxon>Bacteria</taxon>
        <taxon>Bacillati</taxon>
        <taxon>Actinomycetota</taxon>
        <taxon>Actinomycetes</taxon>
        <taxon>Streptosporangiales</taxon>
        <taxon>Streptosporangiaceae</taxon>
        <taxon>Microbispora</taxon>
    </lineage>
</organism>
<keyword evidence="2" id="KW-1185">Reference proteome</keyword>
<dbReference type="EMBL" id="BOOC01000059">
    <property type="protein sequence ID" value="GIH44428.1"/>
    <property type="molecule type" value="Genomic_DNA"/>
</dbReference>
<dbReference type="RefSeq" id="WP_204061425.1">
    <property type="nucleotide sequence ID" value="NZ_BAAAGP010000030.1"/>
</dbReference>
<dbReference type="Proteomes" id="UP000603904">
    <property type="component" value="Unassembled WGS sequence"/>
</dbReference>
<protein>
    <submittedName>
        <fullName evidence="1">Uncharacterized protein</fullName>
    </submittedName>
</protein>
<sequence>MSGIDDAREFLVMAQAEADRILALARQQLGVAIAEAREKGVPQKEIAEHLGLTREQVRRLTVAVRDINPKALSDEVRELRNAMVHGSSRDSVARNAAPPAS</sequence>